<protein>
    <submittedName>
        <fullName evidence="1">Uncharacterized protein</fullName>
    </submittedName>
</protein>
<dbReference type="EMBL" id="CAKLBY020000393">
    <property type="protein sequence ID" value="CAK7948131.1"/>
    <property type="molecule type" value="Genomic_DNA"/>
</dbReference>
<reference evidence="1" key="1">
    <citation type="submission" date="2024-01" db="EMBL/GenBank/DDBJ databases">
        <authorList>
            <person name="Webb A."/>
        </authorList>
    </citation>
    <scope>NUCLEOTIDE SEQUENCE</scope>
    <source>
        <strain evidence="1">Pm1</strain>
    </source>
</reference>
<accession>A0AAV1VP94</accession>
<evidence type="ECO:0000313" key="2">
    <source>
        <dbReference type="Proteomes" id="UP001162060"/>
    </source>
</evidence>
<sequence>MRVSYYSYLSALAVICLFAYGDSFAVEGVEILKSDQAKQDTSGHKSLRGFLFYDMFSSKKDSGRKDGGVVRWTVCVHKVRYANKHTHPMRSSSYPVLQGLLRSTSTPGCTCLS</sequence>
<name>A0AAV1VP94_9STRA</name>
<gene>
    <name evidence="1" type="ORF">PM001_LOCUS33281</name>
</gene>
<dbReference type="AlphaFoldDB" id="A0AAV1VP94"/>
<evidence type="ECO:0000313" key="1">
    <source>
        <dbReference type="EMBL" id="CAK7948131.1"/>
    </source>
</evidence>
<proteinExistence type="predicted"/>
<organism evidence="1 2">
    <name type="scientific">Peronospora matthiolae</name>
    <dbReference type="NCBI Taxonomy" id="2874970"/>
    <lineage>
        <taxon>Eukaryota</taxon>
        <taxon>Sar</taxon>
        <taxon>Stramenopiles</taxon>
        <taxon>Oomycota</taxon>
        <taxon>Peronosporomycetes</taxon>
        <taxon>Peronosporales</taxon>
        <taxon>Peronosporaceae</taxon>
        <taxon>Peronospora</taxon>
    </lineage>
</organism>
<dbReference type="Proteomes" id="UP001162060">
    <property type="component" value="Unassembled WGS sequence"/>
</dbReference>
<comment type="caution">
    <text evidence="1">The sequence shown here is derived from an EMBL/GenBank/DDBJ whole genome shotgun (WGS) entry which is preliminary data.</text>
</comment>